<organism evidence="2 3">
    <name type="scientific">Paenibacillus segetis</name>
    <dbReference type="NCBI Taxonomy" id="1325360"/>
    <lineage>
        <taxon>Bacteria</taxon>
        <taxon>Bacillati</taxon>
        <taxon>Bacillota</taxon>
        <taxon>Bacilli</taxon>
        <taxon>Bacillales</taxon>
        <taxon>Paenibacillaceae</taxon>
        <taxon>Paenibacillus</taxon>
    </lineage>
</organism>
<dbReference type="SUPFAM" id="SSF51126">
    <property type="entry name" value="Pectin lyase-like"/>
    <property type="match status" value="1"/>
</dbReference>
<accession>A0ABQ1YAB2</accession>
<protein>
    <submittedName>
        <fullName evidence="2">Uncharacterized protein</fullName>
    </submittedName>
</protein>
<name>A0ABQ1YAB2_9BACL</name>
<gene>
    <name evidence="2" type="ORF">GCM10008013_12650</name>
</gene>
<dbReference type="InterPro" id="IPR011050">
    <property type="entry name" value="Pectin_lyase_fold/virulence"/>
</dbReference>
<dbReference type="RefSeq" id="WP_188536882.1">
    <property type="nucleotide sequence ID" value="NZ_BMFT01000001.1"/>
</dbReference>
<dbReference type="Gene3D" id="2.60.120.260">
    <property type="entry name" value="Galactose-binding domain-like"/>
    <property type="match status" value="1"/>
</dbReference>
<dbReference type="InterPro" id="IPR012334">
    <property type="entry name" value="Pectin_lyas_fold"/>
</dbReference>
<reference evidence="3" key="1">
    <citation type="journal article" date="2019" name="Int. J. Syst. Evol. Microbiol.">
        <title>The Global Catalogue of Microorganisms (GCM) 10K type strain sequencing project: providing services to taxonomists for standard genome sequencing and annotation.</title>
        <authorList>
            <consortium name="The Broad Institute Genomics Platform"/>
            <consortium name="The Broad Institute Genome Sequencing Center for Infectious Disease"/>
            <person name="Wu L."/>
            <person name="Ma J."/>
        </authorList>
    </citation>
    <scope>NUCLEOTIDE SEQUENCE [LARGE SCALE GENOMIC DNA]</scope>
    <source>
        <strain evidence="3">CGMCC 1.12769</strain>
    </source>
</reference>
<dbReference type="Proteomes" id="UP000659344">
    <property type="component" value="Unassembled WGS sequence"/>
</dbReference>
<dbReference type="EMBL" id="BMFT01000001">
    <property type="protein sequence ID" value="GGH17372.1"/>
    <property type="molecule type" value="Genomic_DNA"/>
</dbReference>
<evidence type="ECO:0000313" key="3">
    <source>
        <dbReference type="Proteomes" id="UP000659344"/>
    </source>
</evidence>
<comment type="caution">
    <text evidence="2">The sequence shown here is derived from an EMBL/GenBank/DDBJ whole genome shotgun (WGS) entry which is preliminary data.</text>
</comment>
<evidence type="ECO:0000256" key="1">
    <source>
        <dbReference type="SAM" id="MobiDB-lite"/>
    </source>
</evidence>
<proteinExistence type="predicted"/>
<sequence length="555" mass="57927">MAQSVMYPPQSNSPGTELALEITSTSTTITVIDGTALPAAPNTVTLGTDDTAETIVYGSKDGNTLSDIVRGFDSTVAKGWSVGTKIARYLNAQDISALQHNINDLNDQLSDISPTSIGAETPEGAQDKANNAKTAAMEYTDEKVGVKSTGASNLLPNSTGLLGLEYWTGVTSGVVAAEIYKDERPAIFKFTNTTVAAGMANFVSVAPGGQYTVSADFYTLGQTGTLGLLVYAGTDTSNLLGSFIADVNSDWHRKSKTYTIPAGVDTITIRLTSGVGTGSGRLVSRIMCNVGAVESAWNDISSFRHAQLKVSSAEVYGLRVLTDKLQFQKSDNTWVDVGGGGGGGKVPTTASRMYYVSPTGNDANDGLSEATPWKTIARATEFFESLIINHPTSLAIKAGTYNEGVLLRNISGSSSITITGRFSSDIANPKIINIIQSYSTCRIAFSNLDLTTASTAIQIYGGFTTDLNGVVCTTASSSYGLLAFYGAHVTMTGCTISNKQQALSAQQLSQIFSNGNTGTGNAIGLQSATGSTISKNGTQPTGTTAEIQTSGGIIR</sequence>
<feature type="region of interest" description="Disordered" evidence="1">
    <location>
        <begin position="534"/>
        <end position="555"/>
    </location>
</feature>
<dbReference type="Gene3D" id="2.160.20.10">
    <property type="entry name" value="Single-stranded right-handed beta-helix, Pectin lyase-like"/>
    <property type="match status" value="1"/>
</dbReference>
<keyword evidence="3" id="KW-1185">Reference proteome</keyword>
<evidence type="ECO:0000313" key="2">
    <source>
        <dbReference type="EMBL" id="GGH17372.1"/>
    </source>
</evidence>